<name>A0ABV8JAD4_9BACL</name>
<sequence>MEVSVRTEVQTSDHFTHQGDSYNPKHPGHPFQDEYLSRIYSFIQQRCRYHETHKKPRFHEKVGLLSLLREKMLQYTVHMPFLADDIVHEILVLDVYVGLHQGRMPIILVKYNWKYRRLAAAMKLYFGFFPLFTQTCR</sequence>
<protein>
    <submittedName>
        <fullName evidence="2">Uncharacterized protein</fullName>
    </submittedName>
</protein>
<comment type="caution">
    <text evidence="2">The sequence shown here is derived from an EMBL/GenBank/DDBJ whole genome shotgun (WGS) entry which is preliminary data.</text>
</comment>
<feature type="region of interest" description="Disordered" evidence="1">
    <location>
        <begin position="1"/>
        <end position="27"/>
    </location>
</feature>
<feature type="compositionally biased region" description="Polar residues" evidence="1">
    <location>
        <begin position="7"/>
        <end position="21"/>
    </location>
</feature>
<evidence type="ECO:0000313" key="2">
    <source>
        <dbReference type="EMBL" id="MFC4075846.1"/>
    </source>
</evidence>
<evidence type="ECO:0000256" key="1">
    <source>
        <dbReference type="SAM" id="MobiDB-lite"/>
    </source>
</evidence>
<proteinExistence type="predicted"/>
<keyword evidence="3" id="KW-1185">Reference proteome</keyword>
<dbReference type="Proteomes" id="UP001595843">
    <property type="component" value="Unassembled WGS sequence"/>
</dbReference>
<gene>
    <name evidence="2" type="ORF">ACFOUO_03380</name>
</gene>
<evidence type="ECO:0000313" key="3">
    <source>
        <dbReference type="Proteomes" id="UP001595843"/>
    </source>
</evidence>
<accession>A0ABV8JAD4</accession>
<reference evidence="3" key="1">
    <citation type="journal article" date="2019" name="Int. J. Syst. Evol. Microbiol.">
        <title>The Global Catalogue of Microorganisms (GCM) 10K type strain sequencing project: providing services to taxonomists for standard genome sequencing and annotation.</title>
        <authorList>
            <consortium name="The Broad Institute Genomics Platform"/>
            <consortium name="The Broad Institute Genome Sequencing Center for Infectious Disease"/>
            <person name="Wu L."/>
            <person name="Ma J."/>
        </authorList>
    </citation>
    <scope>NUCLEOTIDE SEQUENCE [LARGE SCALE GENOMIC DNA]</scope>
    <source>
        <strain evidence="3">IBRC-M 10813</strain>
    </source>
</reference>
<dbReference type="EMBL" id="JBHSAP010000007">
    <property type="protein sequence ID" value="MFC4075846.1"/>
    <property type="molecule type" value="Genomic_DNA"/>
</dbReference>
<organism evidence="2 3">
    <name type="scientific">Salinithrix halophila</name>
    <dbReference type="NCBI Taxonomy" id="1485204"/>
    <lineage>
        <taxon>Bacteria</taxon>
        <taxon>Bacillati</taxon>
        <taxon>Bacillota</taxon>
        <taxon>Bacilli</taxon>
        <taxon>Bacillales</taxon>
        <taxon>Thermoactinomycetaceae</taxon>
        <taxon>Salinithrix</taxon>
    </lineage>
</organism>